<proteinExistence type="predicted"/>
<evidence type="ECO:0000256" key="6">
    <source>
        <dbReference type="ARBA" id="ARBA00022840"/>
    </source>
</evidence>
<gene>
    <name evidence="9" type="ORF">GMB86_05050</name>
</gene>
<feature type="domain" description="GHMP kinase C-terminal" evidence="8">
    <location>
        <begin position="273"/>
        <end position="340"/>
    </location>
</feature>
<keyword evidence="5 9" id="KW-0418">Kinase</keyword>
<evidence type="ECO:0000256" key="5">
    <source>
        <dbReference type="ARBA" id="ARBA00022777"/>
    </source>
</evidence>
<dbReference type="GO" id="GO:0019287">
    <property type="term" value="P:isopentenyl diphosphate biosynthetic process, mevalonate pathway"/>
    <property type="evidence" value="ECO:0007669"/>
    <property type="project" value="UniProtKB-UniPathway"/>
</dbReference>
<dbReference type="Proteomes" id="UP000440978">
    <property type="component" value="Unassembled WGS sequence"/>
</dbReference>
<dbReference type="EC" id="2.7.4.2" evidence="2"/>
<dbReference type="PANTHER" id="PTHR31814:SF2">
    <property type="entry name" value="PHOSPHOMEVALONATE KINASE"/>
    <property type="match status" value="1"/>
</dbReference>
<reference evidence="9 10" key="1">
    <citation type="submission" date="2019-11" db="EMBL/GenBank/DDBJ databases">
        <title>Terrilactibacillus tamarindus sp. nov. BCM23-1 isolated from bark of Tamarindus indica.</title>
        <authorList>
            <person name="Kingkaew E."/>
            <person name="Tanasupawat S."/>
        </authorList>
    </citation>
    <scope>NUCLEOTIDE SEQUENCE [LARGE SCALE GENOMIC DNA]</scope>
    <source>
        <strain evidence="9 10">BCM23-1</strain>
    </source>
</reference>
<dbReference type="InterPro" id="IPR013750">
    <property type="entry name" value="GHMP_kinase_C_dom"/>
</dbReference>
<dbReference type="InterPro" id="IPR014721">
    <property type="entry name" value="Ribsml_uS5_D2-typ_fold_subgr"/>
</dbReference>
<evidence type="ECO:0000259" key="7">
    <source>
        <dbReference type="Pfam" id="PF00288"/>
    </source>
</evidence>
<evidence type="ECO:0000256" key="1">
    <source>
        <dbReference type="ARBA" id="ARBA00005017"/>
    </source>
</evidence>
<dbReference type="SUPFAM" id="SSF55060">
    <property type="entry name" value="GHMP Kinase, C-terminal domain"/>
    <property type="match status" value="1"/>
</dbReference>
<dbReference type="NCBIfam" id="TIGR01220">
    <property type="entry name" value="Pmev_kin_Gr_pos"/>
    <property type="match status" value="1"/>
</dbReference>
<name>A0A6N8CTQ8_9BACI</name>
<keyword evidence="10" id="KW-1185">Reference proteome</keyword>
<dbReference type="PANTHER" id="PTHR31814">
    <property type="match status" value="1"/>
</dbReference>
<dbReference type="EMBL" id="WNHB01000006">
    <property type="protein sequence ID" value="MTT31386.1"/>
    <property type="molecule type" value="Genomic_DNA"/>
</dbReference>
<dbReference type="GO" id="GO:0004631">
    <property type="term" value="F:phosphomevalonate kinase activity"/>
    <property type="evidence" value="ECO:0007669"/>
    <property type="project" value="UniProtKB-EC"/>
</dbReference>
<evidence type="ECO:0000313" key="10">
    <source>
        <dbReference type="Proteomes" id="UP000440978"/>
    </source>
</evidence>
<dbReference type="InterPro" id="IPR006204">
    <property type="entry name" value="GHMP_kinase_N_dom"/>
</dbReference>
<dbReference type="GO" id="GO:0005524">
    <property type="term" value="F:ATP binding"/>
    <property type="evidence" value="ECO:0007669"/>
    <property type="project" value="UniProtKB-KW"/>
</dbReference>
<keyword evidence="6" id="KW-0067">ATP-binding</keyword>
<dbReference type="PRINTS" id="PR00959">
    <property type="entry name" value="MEVGALKINASE"/>
</dbReference>
<dbReference type="UniPathway" id="UPA00057">
    <property type="reaction ID" value="UER00099"/>
</dbReference>
<dbReference type="InterPro" id="IPR035102">
    <property type="entry name" value="Phosphomevalonate_kinase"/>
</dbReference>
<dbReference type="InterPro" id="IPR020568">
    <property type="entry name" value="Ribosomal_Su5_D2-typ_SF"/>
</dbReference>
<dbReference type="InterPro" id="IPR036554">
    <property type="entry name" value="GHMP_kinase_C_sf"/>
</dbReference>
<evidence type="ECO:0000259" key="8">
    <source>
        <dbReference type="Pfam" id="PF08544"/>
    </source>
</evidence>
<accession>A0A6N8CTQ8</accession>
<organism evidence="9 10">
    <name type="scientific">Terrilactibacillus tamarindi</name>
    <dbReference type="NCBI Taxonomy" id="2599694"/>
    <lineage>
        <taxon>Bacteria</taxon>
        <taxon>Bacillati</taxon>
        <taxon>Bacillota</taxon>
        <taxon>Bacilli</taxon>
        <taxon>Bacillales</taxon>
        <taxon>Bacillaceae</taxon>
        <taxon>Terrilactibacillus</taxon>
    </lineage>
</organism>
<comment type="caution">
    <text evidence="9">The sequence shown here is derived from an EMBL/GenBank/DDBJ whole genome shotgun (WGS) entry which is preliminary data.</text>
</comment>
<protein>
    <recommendedName>
        <fullName evidence="2">phosphomevalonate kinase</fullName>
        <ecNumber evidence="2">2.7.4.2</ecNumber>
    </recommendedName>
</protein>
<evidence type="ECO:0000313" key="9">
    <source>
        <dbReference type="EMBL" id="MTT31386.1"/>
    </source>
</evidence>
<evidence type="ECO:0000256" key="2">
    <source>
        <dbReference type="ARBA" id="ARBA00012958"/>
    </source>
</evidence>
<dbReference type="InterPro" id="IPR005917">
    <property type="entry name" value="Pmev_kinase_bact"/>
</dbReference>
<keyword evidence="4" id="KW-0547">Nucleotide-binding</keyword>
<dbReference type="AlphaFoldDB" id="A0A6N8CTQ8"/>
<dbReference type="SUPFAM" id="SSF54211">
    <property type="entry name" value="Ribosomal protein S5 domain 2-like"/>
    <property type="match status" value="1"/>
</dbReference>
<dbReference type="Pfam" id="PF00288">
    <property type="entry name" value="GHMP_kinases_N"/>
    <property type="match status" value="1"/>
</dbReference>
<keyword evidence="3 9" id="KW-0808">Transferase</keyword>
<dbReference type="Pfam" id="PF08544">
    <property type="entry name" value="GHMP_kinases_C"/>
    <property type="match status" value="1"/>
</dbReference>
<dbReference type="Gene3D" id="3.30.70.890">
    <property type="entry name" value="GHMP kinase, C-terminal domain"/>
    <property type="match status" value="1"/>
</dbReference>
<sequence>MQKAPGKLYIAGEYAVTEPGYPAIIAAVDQFVSVTISQTEKVGRIRSSDQATSWKREKNHLLVSDQKHPFRFVLSAIEHTESYIQAIGKKLTVYQLTISSELAHRNGKKYGLGSSAAVTVATVRALLAFYGIKVDQSIVFKLAALSHLTIQENGSCGDVAACVYGGWIAYTSFDRMWLKQLLQSERDWLKLLHLNWLGLSVQQLVLPSALHLLVGWTGTPSSTPQLVSQVEQERKGREDAYLDFLKQSKTCVDQMIAGFLTQRPKDILSGVRENRRILSRFSSLFGLSIETEKLYELCTIAEKYGGAAKSSGAGGGDCGIVLVDRKTDASAIKEAWKKAGIVPLELHVCDKKYEMKGS</sequence>
<evidence type="ECO:0000256" key="4">
    <source>
        <dbReference type="ARBA" id="ARBA00022741"/>
    </source>
</evidence>
<dbReference type="Gene3D" id="3.30.230.10">
    <property type="match status" value="1"/>
</dbReference>
<comment type="pathway">
    <text evidence="1">Isoprenoid biosynthesis; isopentenyl diphosphate biosynthesis via mevalonate pathway; isopentenyl diphosphate from (R)-mevalonate: step 2/3.</text>
</comment>
<evidence type="ECO:0000256" key="3">
    <source>
        <dbReference type="ARBA" id="ARBA00022679"/>
    </source>
</evidence>
<feature type="domain" description="GHMP kinase N-terminal" evidence="7">
    <location>
        <begin position="74"/>
        <end position="166"/>
    </location>
</feature>